<dbReference type="PIRSF" id="PIRSF006493">
    <property type="entry name" value="Prok_Ku"/>
    <property type="match status" value="1"/>
</dbReference>
<dbReference type="EMBL" id="BDGJ01000111">
    <property type="protein sequence ID" value="GAW92985.1"/>
    <property type="molecule type" value="Genomic_DNA"/>
</dbReference>
<dbReference type="GO" id="GO:0006310">
    <property type="term" value="P:DNA recombination"/>
    <property type="evidence" value="ECO:0007669"/>
    <property type="project" value="UniProtKB-KW"/>
</dbReference>
<feature type="domain" description="Ku" evidence="5">
    <location>
        <begin position="52"/>
        <end position="180"/>
    </location>
</feature>
<dbReference type="HAMAP" id="MF_01875">
    <property type="entry name" value="Prokaryotic_Ku"/>
    <property type="match status" value="1"/>
</dbReference>
<dbReference type="GO" id="GO:0003690">
    <property type="term" value="F:double-stranded DNA binding"/>
    <property type="evidence" value="ECO:0007669"/>
    <property type="project" value="UniProtKB-UniRule"/>
</dbReference>
<keyword evidence="2 3" id="KW-0233">DNA recombination</keyword>
<reference evidence="7" key="1">
    <citation type="journal article" date="2017" name="Appl. Environ. Microbiol.">
        <title>Genomic Analysis of Calderihabitans maritimus KKC1, a Thermophilic, Hydrogenogenic, Carboxydotrophic Bacterium Isolated from Marine Sediment.</title>
        <authorList>
            <person name="Omae K."/>
            <person name="Yoneda Y."/>
            <person name="Fukuyama Y."/>
            <person name="Yoshida T."/>
            <person name="Sako Y."/>
        </authorList>
    </citation>
    <scope>NUCLEOTIDE SEQUENCE [LARGE SCALE GENOMIC DNA]</scope>
    <source>
        <strain evidence="7">KKC1</strain>
    </source>
</reference>
<dbReference type="AlphaFoldDB" id="A0A1Z5HUI4"/>
<dbReference type="Gene3D" id="2.40.290.10">
    <property type="match status" value="1"/>
</dbReference>
<comment type="function">
    <text evidence="3">With LigD forms a non-homologous end joining (NHEJ) DNA repair enzyme, which repairs dsDNA breaks with reduced fidelity. Binds linear dsDNA with 5'- and 3'- overhangs but not closed circular dsDNA nor ssDNA. Recruits and stimulates the ligase activity of LigD.</text>
</comment>
<dbReference type="SMART" id="SM00559">
    <property type="entry name" value="Ku78"/>
    <property type="match status" value="1"/>
</dbReference>
<dbReference type="OrthoDB" id="9795084at2"/>
<sequence length="271" mass="31792">MRTIWKGAISFGLVNIPVKLYPATESKSIKFTYLHDRCKTPIKYKKVCPVCDREVGMEEIVKGYEYRKGEYIVLRDEDLEELPLNTIKTIDIIDFVNLEEIDPIYYQKSYFLAPGEYGVKAYRLLYEALKETGKVAVAKVVLRSKEHLTSIRLYRNLLLMETMFYPEEIRTPEDIPEMRGKVQIHDNELKMAVTLIENLSTPFKPDKYRSEYREALRELIEKKLAKEKVEIPYRPTEAKVVDLMEALRASVEAAEEKRRRANKKKRKKETG</sequence>
<proteinExistence type="inferred from homology"/>
<feature type="region of interest" description="Disordered" evidence="4">
    <location>
        <begin position="251"/>
        <end position="271"/>
    </location>
</feature>
<dbReference type="InterPro" id="IPR006164">
    <property type="entry name" value="DNA_bd_Ku70/Ku80"/>
</dbReference>
<keyword evidence="1 3" id="KW-0238">DNA-binding</keyword>
<evidence type="ECO:0000256" key="2">
    <source>
        <dbReference type="ARBA" id="ARBA00023172"/>
    </source>
</evidence>
<evidence type="ECO:0000259" key="5">
    <source>
        <dbReference type="SMART" id="SM00559"/>
    </source>
</evidence>
<dbReference type="InterPro" id="IPR016194">
    <property type="entry name" value="SPOC-like_C_dom_sf"/>
</dbReference>
<comment type="subunit">
    <text evidence="3">Homodimer. Interacts with LigD.</text>
</comment>
<dbReference type="NCBIfam" id="TIGR02772">
    <property type="entry name" value="Ku_bact"/>
    <property type="match status" value="1"/>
</dbReference>
<evidence type="ECO:0000256" key="4">
    <source>
        <dbReference type="SAM" id="MobiDB-lite"/>
    </source>
</evidence>
<accession>A0A1Z5HUI4</accession>
<keyword evidence="3" id="KW-0227">DNA damage</keyword>
<dbReference type="FunFam" id="2.40.290.10:FF:000004">
    <property type="entry name" value="Non-homologous end joining protein Ku"/>
    <property type="match status" value="1"/>
</dbReference>
<dbReference type="Proteomes" id="UP000197032">
    <property type="component" value="Unassembled WGS sequence"/>
</dbReference>
<evidence type="ECO:0000256" key="3">
    <source>
        <dbReference type="HAMAP-Rule" id="MF_01875"/>
    </source>
</evidence>
<dbReference type="SUPFAM" id="SSF100939">
    <property type="entry name" value="SPOC domain-like"/>
    <property type="match status" value="1"/>
</dbReference>
<evidence type="ECO:0000313" key="7">
    <source>
        <dbReference type="Proteomes" id="UP000197032"/>
    </source>
</evidence>
<dbReference type="CDD" id="cd00789">
    <property type="entry name" value="KU_like"/>
    <property type="match status" value="1"/>
</dbReference>
<comment type="similarity">
    <text evidence="3">Belongs to the prokaryotic Ku family.</text>
</comment>
<dbReference type="GO" id="GO:0006303">
    <property type="term" value="P:double-strand break repair via nonhomologous end joining"/>
    <property type="evidence" value="ECO:0007669"/>
    <property type="project" value="UniProtKB-UniRule"/>
</dbReference>
<dbReference type="Pfam" id="PF02735">
    <property type="entry name" value="Ku"/>
    <property type="match status" value="1"/>
</dbReference>
<dbReference type="InterPro" id="IPR009187">
    <property type="entry name" value="Prok_Ku"/>
</dbReference>
<feature type="compositionally biased region" description="Basic residues" evidence="4">
    <location>
        <begin position="259"/>
        <end position="271"/>
    </location>
</feature>
<keyword evidence="3" id="KW-0234">DNA repair</keyword>
<organism evidence="6 7">
    <name type="scientific">Calderihabitans maritimus</name>
    <dbReference type="NCBI Taxonomy" id="1246530"/>
    <lineage>
        <taxon>Bacteria</taxon>
        <taxon>Bacillati</taxon>
        <taxon>Bacillota</taxon>
        <taxon>Clostridia</taxon>
        <taxon>Neomoorellales</taxon>
        <taxon>Calderihabitantaceae</taxon>
        <taxon>Calderihabitans</taxon>
    </lineage>
</organism>
<protein>
    <recommendedName>
        <fullName evidence="3">Non-homologous end joining protein Ku</fullName>
    </recommendedName>
</protein>
<name>A0A1Z5HUI4_9FIRM</name>
<dbReference type="PANTHER" id="PTHR41251">
    <property type="entry name" value="NON-HOMOLOGOUS END JOINING PROTEIN KU"/>
    <property type="match status" value="1"/>
</dbReference>
<comment type="caution">
    <text evidence="6">The sequence shown here is derived from an EMBL/GenBank/DDBJ whole genome shotgun (WGS) entry which is preliminary data.</text>
</comment>
<evidence type="ECO:0000256" key="1">
    <source>
        <dbReference type="ARBA" id="ARBA00023125"/>
    </source>
</evidence>
<keyword evidence="7" id="KW-1185">Reference proteome</keyword>
<gene>
    <name evidence="3" type="primary">ku</name>
    <name evidence="6" type="ORF">KKC1_21300</name>
</gene>
<dbReference type="RefSeq" id="WP_088554223.1">
    <property type="nucleotide sequence ID" value="NZ_BDGJ01000111.1"/>
</dbReference>
<dbReference type="PANTHER" id="PTHR41251:SF1">
    <property type="entry name" value="NON-HOMOLOGOUS END JOINING PROTEIN KU"/>
    <property type="match status" value="1"/>
</dbReference>
<evidence type="ECO:0000313" key="6">
    <source>
        <dbReference type="EMBL" id="GAW92985.1"/>
    </source>
</evidence>